<dbReference type="SUPFAM" id="SSF48403">
    <property type="entry name" value="Ankyrin repeat"/>
    <property type="match status" value="1"/>
</dbReference>
<protein>
    <recommendedName>
        <fullName evidence="3">Ankyrin repeat domain-containing protein</fullName>
    </recommendedName>
</protein>
<dbReference type="SMART" id="SM00248">
    <property type="entry name" value="ANK"/>
    <property type="match status" value="3"/>
</dbReference>
<keyword evidence="2" id="KW-1185">Reference proteome</keyword>
<dbReference type="InterPro" id="IPR036770">
    <property type="entry name" value="Ankyrin_rpt-contain_sf"/>
</dbReference>
<proteinExistence type="predicted"/>
<organism evidence="1 2">
    <name type="scientific">Lamprobacter modestohalophilus</name>
    <dbReference type="NCBI Taxonomy" id="1064514"/>
    <lineage>
        <taxon>Bacteria</taxon>
        <taxon>Pseudomonadati</taxon>
        <taxon>Pseudomonadota</taxon>
        <taxon>Gammaproteobacteria</taxon>
        <taxon>Chromatiales</taxon>
        <taxon>Chromatiaceae</taxon>
        <taxon>Lamprobacter</taxon>
    </lineage>
</organism>
<name>A0A9X0WB78_9GAMM</name>
<comment type="caution">
    <text evidence="1">The sequence shown here is derived from an EMBL/GenBank/DDBJ whole genome shotgun (WGS) entry which is preliminary data.</text>
</comment>
<dbReference type="EMBL" id="NRRY01000037">
    <property type="protein sequence ID" value="MBK1620348.1"/>
    <property type="molecule type" value="Genomic_DNA"/>
</dbReference>
<sequence length="183" mass="20627">MDDHNLQLFAAIESEDVAQVKTLLARGANPSAIDEYGESALIKVCVSWNEPESRFLMVADLLDAGADPTYTEPQGSGVLFACVIAKDARLIDYLLSRGADPNKEHDLGEPLYSWAEFDYRYDEYDLNLPEEPTEQDRASEETWLEFLSRLAVKYGKHPPDYLITLRRAGALTHRDKHSATHEP</sequence>
<gene>
    <name evidence="1" type="ORF">CKO42_18265</name>
</gene>
<evidence type="ECO:0008006" key="3">
    <source>
        <dbReference type="Google" id="ProtNLM"/>
    </source>
</evidence>
<dbReference type="Gene3D" id="1.25.40.20">
    <property type="entry name" value="Ankyrin repeat-containing domain"/>
    <property type="match status" value="1"/>
</dbReference>
<dbReference type="RefSeq" id="WP_200247171.1">
    <property type="nucleotide sequence ID" value="NZ_NRRY01000037.1"/>
</dbReference>
<reference evidence="1 2" key="1">
    <citation type="journal article" date="2020" name="Microorganisms">
        <title>Osmotic Adaptation and Compatible Solute Biosynthesis of Phototrophic Bacteria as Revealed from Genome Analyses.</title>
        <authorList>
            <person name="Imhoff J.F."/>
            <person name="Rahn T."/>
            <person name="Kunzel S."/>
            <person name="Keller A."/>
            <person name="Neulinger S.C."/>
        </authorList>
    </citation>
    <scope>NUCLEOTIDE SEQUENCE [LARGE SCALE GENOMIC DNA]</scope>
    <source>
        <strain evidence="1 2">DSM 25653</strain>
    </source>
</reference>
<accession>A0A9X0WB78</accession>
<evidence type="ECO:0000313" key="1">
    <source>
        <dbReference type="EMBL" id="MBK1620348.1"/>
    </source>
</evidence>
<dbReference type="InterPro" id="IPR002110">
    <property type="entry name" value="Ankyrin_rpt"/>
</dbReference>
<dbReference type="AlphaFoldDB" id="A0A9X0WB78"/>
<dbReference type="Proteomes" id="UP001138768">
    <property type="component" value="Unassembled WGS sequence"/>
</dbReference>
<evidence type="ECO:0000313" key="2">
    <source>
        <dbReference type="Proteomes" id="UP001138768"/>
    </source>
</evidence>